<feature type="binding site" description="via persulfide group" evidence="6">
    <location>
        <position position="322"/>
    </location>
    <ligand>
        <name>hybrid [4Fe-2O-2S] cluster</name>
        <dbReference type="ChEBI" id="CHEBI:60519"/>
    </ligand>
</feature>
<evidence type="ECO:0000256" key="1">
    <source>
        <dbReference type="ARBA" id="ARBA00022490"/>
    </source>
</evidence>
<dbReference type="Gene3D" id="3.40.50.2030">
    <property type="match status" value="2"/>
</dbReference>
<evidence type="ECO:0000256" key="6">
    <source>
        <dbReference type="HAMAP-Rule" id="MF_00069"/>
    </source>
</evidence>
<name>A0A0S4XPQ1_9BACT</name>
<feature type="binding site" evidence="6">
    <location>
        <position position="21"/>
    </location>
    <ligand>
        <name>[4Fe-4S] cluster</name>
        <dbReference type="ChEBI" id="CHEBI:49883"/>
    </ligand>
</feature>
<feature type="binding site" evidence="6">
    <location>
        <position position="158"/>
    </location>
    <ligand>
        <name>hybrid [4Fe-2O-2S] cluster</name>
        <dbReference type="ChEBI" id="CHEBI:60519"/>
    </ligand>
</feature>
<feature type="binding site" evidence="6">
    <location>
        <position position="186"/>
    </location>
    <ligand>
        <name>hybrid [4Fe-2O-2S] cluster</name>
        <dbReference type="ChEBI" id="CHEBI:60519"/>
    </ligand>
</feature>
<protein>
    <recommendedName>
        <fullName evidence="6">Hydroxylamine reductase</fullName>
        <ecNumber evidence="6">1.7.99.1</ecNumber>
    </recommendedName>
    <alternativeName>
        <fullName evidence="6">Hybrid-cluster protein</fullName>
        <shortName evidence="6">HCP</shortName>
    </alternativeName>
    <alternativeName>
        <fullName evidence="6">Prismane protein</fullName>
    </alternativeName>
</protein>
<evidence type="ECO:0000256" key="3">
    <source>
        <dbReference type="ARBA" id="ARBA00023002"/>
    </source>
</evidence>
<dbReference type="Pfam" id="PF03063">
    <property type="entry name" value="Prismane"/>
    <property type="match status" value="2"/>
</dbReference>
<dbReference type="GO" id="GO:0046872">
    <property type="term" value="F:metal ion binding"/>
    <property type="evidence" value="ECO:0007669"/>
    <property type="project" value="UniProtKB-KW"/>
</dbReference>
<evidence type="ECO:0000256" key="4">
    <source>
        <dbReference type="ARBA" id="ARBA00023004"/>
    </source>
</evidence>
<keyword evidence="5 6" id="KW-0411">Iron-sulfur</keyword>
<evidence type="ECO:0000313" key="7">
    <source>
        <dbReference type="EMBL" id="CUV65893.1"/>
    </source>
</evidence>
<dbReference type="EMBL" id="FAXN01000050">
    <property type="protein sequence ID" value="CUV65893.1"/>
    <property type="molecule type" value="Genomic_DNA"/>
</dbReference>
<feature type="binding site" evidence="6">
    <location>
        <position position="377"/>
    </location>
    <ligand>
        <name>hybrid [4Fe-2O-2S] cluster</name>
        <dbReference type="ChEBI" id="CHEBI:60519"/>
    </ligand>
</feature>
<dbReference type="NCBIfam" id="NF003658">
    <property type="entry name" value="PRK05290.1"/>
    <property type="match status" value="1"/>
</dbReference>
<sequence>MFDIFNGKKEDGANKAVDMFCYQCEMSMTGGCGSGGQEMGTCGKSVVESRLQDLIVFGAKGLAAYRTHARELVDKNLQEDMDRLLKIDDVISESMYFTLTNVNFNFDEHIAQLMKLGSAGVEVLDLLGDVHTRHFGIPTPVKITQNKAEGHAILVSGHNLDMLDGLLKRIKERGLDEKINVYTHSEMLPAHGYPHLREYKNLKGNIGKAWFDQTDLFSKWQGAIVVNTNCIVPRDKSTKVDSYIDRIYTYGIVGIEGAKKIKHDNYDELIDETLKLPEIKGFDSDETLTTGHHYKTILTLAPQILEAVSEGKITKFFVIAGCDAPGKGGEYFREMAKELPPTAVIITSSCGKFRFNDIDFGNVPGTQIPRYLDLGQCNDSNGAVHIALAVANALGVKDLNDLPVEIVLSWMEQKAVIILLALFSLGIKNIYLGPKAPQFLNSDIANFLVETFNIHVINDPKEPKAQAREDLEKLLA</sequence>
<comment type="similarity">
    <text evidence="6">Belongs to the HCP family.</text>
</comment>
<feature type="binding site" evidence="6">
    <location>
        <position position="24"/>
    </location>
    <ligand>
        <name>[4Fe-4S] cluster</name>
        <dbReference type="ChEBI" id="CHEBI:49883"/>
    </ligand>
</feature>
<keyword evidence="3 6" id="KW-0560">Oxidoreductase</keyword>
<dbReference type="PANTHER" id="PTHR30109">
    <property type="entry name" value="HYDROXYLAMINE REDUCTASE"/>
    <property type="match status" value="1"/>
</dbReference>
<dbReference type="InterPro" id="IPR016099">
    <property type="entry name" value="Prismane-like_a/b-sand"/>
</dbReference>
<dbReference type="EC" id="1.7.99.1" evidence="6"/>
<comment type="function">
    <text evidence="6">Catalyzes the reduction of hydroxylamine to form NH(3) and H(2)O.</text>
</comment>
<dbReference type="GO" id="GO:0004601">
    <property type="term" value="F:peroxidase activity"/>
    <property type="evidence" value="ECO:0007669"/>
    <property type="project" value="TreeGrafter"/>
</dbReference>
<dbReference type="PANTHER" id="PTHR30109:SF0">
    <property type="entry name" value="HYDROXYLAMINE REDUCTASE"/>
    <property type="match status" value="1"/>
</dbReference>
<feature type="modified residue" description="Cysteine persulfide" evidence="6">
    <location>
        <position position="322"/>
    </location>
</feature>
<dbReference type="InterPro" id="IPR004137">
    <property type="entry name" value="HCP/CODH"/>
</dbReference>
<dbReference type="InterPro" id="IPR011254">
    <property type="entry name" value="Prismane-like_sf"/>
</dbReference>
<organism evidence="7">
    <name type="scientific">Sulfurovum sp. enrichment culture clone C5</name>
    <dbReference type="NCBI Taxonomy" id="497650"/>
    <lineage>
        <taxon>Bacteria</taxon>
        <taxon>Pseudomonadati</taxon>
        <taxon>Campylobacterota</taxon>
        <taxon>Epsilonproteobacteria</taxon>
        <taxon>Campylobacterales</taxon>
        <taxon>Sulfurovaceae</taxon>
        <taxon>Sulfurovum</taxon>
        <taxon>environmental samples</taxon>
    </lineage>
</organism>
<keyword evidence="1 6" id="KW-0963">Cytoplasm</keyword>
<dbReference type="SUPFAM" id="SSF56821">
    <property type="entry name" value="Prismane protein-like"/>
    <property type="match status" value="1"/>
</dbReference>
<comment type="catalytic activity">
    <reaction evidence="6">
        <text>A + NH4(+) + H2O = hydroxylamine + AH2 + H(+)</text>
        <dbReference type="Rhea" id="RHEA:22052"/>
        <dbReference type="ChEBI" id="CHEBI:13193"/>
        <dbReference type="ChEBI" id="CHEBI:15377"/>
        <dbReference type="ChEBI" id="CHEBI:15378"/>
        <dbReference type="ChEBI" id="CHEBI:15429"/>
        <dbReference type="ChEBI" id="CHEBI:17499"/>
        <dbReference type="ChEBI" id="CHEBI:28938"/>
        <dbReference type="EC" id="1.7.99.1"/>
    </reaction>
</comment>
<dbReference type="GO" id="GO:0050418">
    <property type="term" value="F:hydroxylamine reductase activity"/>
    <property type="evidence" value="ECO:0007669"/>
    <property type="project" value="UniProtKB-UniRule"/>
</dbReference>
<accession>A0A0S4XPQ1</accession>
<dbReference type="InterPro" id="IPR016100">
    <property type="entry name" value="Prismane_a-bundle"/>
</dbReference>
<feature type="binding site" evidence="6">
    <location>
        <position position="42"/>
    </location>
    <ligand>
        <name>[4Fe-4S] cluster</name>
        <dbReference type="ChEBI" id="CHEBI:49883"/>
    </ligand>
</feature>
<comment type="cofactor">
    <cofactor evidence="6">
        <name>[4Fe-4S] cluster</name>
        <dbReference type="ChEBI" id="CHEBI:49883"/>
    </cofactor>
    <text evidence="6">Binds 1 [4Fe-4S] cluster.</text>
</comment>
<gene>
    <name evidence="6 7" type="primary">hcp</name>
    <name evidence="7" type="ORF">BN3087_490028</name>
</gene>
<feature type="binding site" evidence="6">
    <location>
        <position position="230"/>
    </location>
    <ligand>
        <name>hybrid [4Fe-2O-2S] cluster</name>
        <dbReference type="ChEBI" id="CHEBI:60519"/>
    </ligand>
</feature>
<dbReference type="InterPro" id="IPR010048">
    <property type="entry name" value="Hydroxylam_reduct"/>
</dbReference>
<evidence type="ECO:0000256" key="2">
    <source>
        <dbReference type="ARBA" id="ARBA00022723"/>
    </source>
</evidence>
<dbReference type="HAMAP" id="MF_00069">
    <property type="entry name" value="Hydroxylam_reduct"/>
    <property type="match status" value="1"/>
</dbReference>
<evidence type="ECO:0000256" key="5">
    <source>
        <dbReference type="ARBA" id="ARBA00023014"/>
    </source>
</evidence>
<reference evidence="7" key="1">
    <citation type="submission" date="2015-11" db="EMBL/GenBank/DDBJ databases">
        <authorList>
            <person name="Zhang Y."/>
            <person name="Guo Z."/>
        </authorList>
    </citation>
    <scope>NUCLEOTIDE SEQUENCE</scope>
    <source>
        <strain evidence="7">BN30871</strain>
    </source>
</reference>
<feature type="binding site" evidence="6">
    <location>
        <position position="350"/>
    </location>
    <ligand>
        <name>hybrid [4Fe-2O-2S] cluster</name>
        <dbReference type="ChEBI" id="CHEBI:60519"/>
    </ligand>
</feature>
<dbReference type="NCBIfam" id="TIGR01703">
    <property type="entry name" value="hybrid_clust"/>
    <property type="match status" value="1"/>
</dbReference>
<proteinExistence type="inferred from homology"/>
<feature type="binding site" evidence="6">
    <location>
        <position position="412"/>
    </location>
    <ligand>
        <name>hybrid [4Fe-2O-2S] cluster</name>
        <dbReference type="ChEBI" id="CHEBI:60519"/>
    </ligand>
</feature>
<feature type="binding site" evidence="6">
    <location>
        <position position="32"/>
    </location>
    <ligand>
        <name>[4Fe-4S] cluster</name>
        <dbReference type="ChEBI" id="CHEBI:49883"/>
    </ligand>
</feature>
<dbReference type="Gene3D" id="1.20.1270.20">
    <property type="match status" value="1"/>
</dbReference>
<keyword evidence="6" id="KW-0004">4Fe-4S</keyword>
<dbReference type="GO" id="GO:0005737">
    <property type="term" value="C:cytoplasm"/>
    <property type="evidence" value="ECO:0007669"/>
    <property type="project" value="UniProtKB-SubCell"/>
</dbReference>
<dbReference type="GO" id="GO:0051539">
    <property type="term" value="F:4 iron, 4 sulfur cluster binding"/>
    <property type="evidence" value="ECO:0007669"/>
    <property type="project" value="UniProtKB-KW"/>
</dbReference>
<keyword evidence="2 6" id="KW-0479">Metal-binding</keyword>
<comment type="cofactor">
    <cofactor evidence="6">
        <name>hybrid [4Fe-2O-2S] cluster</name>
        <dbReference type="ChEBI" id="CHEBI:60519"/>
    </cofactor>
    <text evidence="6">Binds 1 hybrid [4Fe-2O-2S] cluster.</text>
</comment>
<dbReference type="GO" id="GO:0042542">
    <property type="term" value="P:response to hydrogen peroxide"/>
    <property type="evidence" value="ECO:0007669"/>
    <property type="project" value="TreeGrafter"/>
</dbReference>
<feature type="binding site" evidence="6">
    <location>
        <position position="414"/>
    </location>
    <ligand>
        <name>hybrid [4Fe-2O-2S] cluster</name>
        <dbReference type="ChEBI" id="CHEBI:60519"/>
    </ligand>
</feature>
<comment type="subcellular location">
    <subcellularLocation>
        <location evidence="6">Cytoplasm</location>
    </subcellularLocation>
</comment>
<keyword evidence="4 6" id="KW-0408">Iron</keyword>
<dbReference type="AlphaFoldDB" id="A0A0S4XPQ1"/>